<organism evidence="2 3">
    <name type="scientific">Mycena pura</name>
    <dbReference type="NCBI Taxonomy" id="153505"/>
    <lineage>
        <taxon>Eukaryota</taxon>
        <taxon>Fungi</taxon>
        <taxon>Dikarya</taxon>
        <taxon>Basidiomycota</taxon>
        <taxon>Agaricomycotina</taxon>
        <taxon>Agaricomycetes</taxon>
        <taxon>Agaricomycetidae</taxon>
        <taxon>Agaricales</taxon>
        <taxon>Marasmiineae</taxon>
        <taxon>Mycenaceae</taxon>
        <taxon>Mycena</taxon>
    </lineage>
</organism>
<evidence type="ECO:0000313" key="3">
    <source>
        <dbReference type="Proteomes" id="UP001219525"/>
    </source>
</evidence>
<gene>
    <name evidence="2" type="ORF">GGX14DRAFT_407864</name>
</gene>
<dbReference type="Proteomes" id="UP001219525">
    <property type="component" value="Unassembled WGS sequence"/>
</dbReference>
<feature type="region of interest" description="Disordered" evidence="1">
    <location>
        <begin position="210"/>
        <end position="231"/>
    </location>
</feature>
<accession>A0AAD6UM75</accession>
<reference evidence="2" key="1">
    <citation type="submission" date="2023-03" db="EMBL/GenBank/DDBJ databases">
        <title>Massive genome expansion in bonnet fungi (Mycena s.s.) driven by repeated elements and novel gene families across ecological guilds.</title>
        <authorList>
            <consortium name="Lawrence Berkeley National Laboratory"/>
            <person name="Harder C.B."/>
            <person name="Miyauchi S."/>
            <person name="Viragh M."/>
            <person name="Kuo A."/>
            <person name="Thoen E."/>
            <person name="Andreopoulos B."/>
            <person name="Lu D."/>
            <person name="Skrede I."/>
            <person name="Drula E."/>
            <person name="Henrissat B."/>
            <person name="Morin E."/>
            <person name="Kohler A."/>
            <person name="Barry K."/>
            <person name="LaButti K."/>
            <person name="Morin E."/>
            <person name="Salamov A."/>
            <person name="Lipzen A."/>
            <person name="Mereny Z."/>
            <person name="Hegedus B."/>
            <person name="Baldrian P."/>
            <person name="Stursova M."/>
            <person name="Weitz H."/>
            <person name="Taylor A."/>
            <person name="Grigoriev I.V."/>
            <person name="Nagy L.G."/>
            <person name="Martin F."/>
            <person name="Kauserud H."/>
        </authorList>
    </citation>
    <scope>NUCLEOTIDE SEQUENCE</scope>
    <source>
        <strain evidence="2">9144</strain>
    </source>
</reference>
<proteinExistence type="predicted"/>
<comment type="caution">
    <text evidence="2">The sequence shown here is derived from an EMBL/GenBank/DDBJ whole genome shotgun (WGS) entry which is preliminary data.</text>
</comment>
<name>A0AAD6UM75_9AGAR</name>
<dbReference type="EMBL" id="JARJCW010000146">
    <property type="protein sequence ID" value="KAJ7190617.1"/>
    <property type="molecule type" value="Genomic_DNA"/>
</dbReference>
<sequence>MDKVGPKTRALGLGRAWLGLGPGLGFFMSPSPPKPGPTDHYYGPIFPRPNFPLGILPIRHIRNDSNEFWGLVTWIRMKLLAFNAPGTRSRRNLWLCRETRPVLGVGYESNGGYDIVHGDVEWRRGTAASIMVIAAASVGAPRRLKWDAANLPSTSPRPAADRRVTTASRRITAASNLLFIAINTVYTQSTSPIPSPPLTGYCQLPPERRVTRRGIAASPPLPPDAAKSFGP</sequence>
<dbReference type="AlphaFoldDB" id="A0AAD6UM75"/>
<evidence type="ECO:0000256" key="1">
    <source>
        <dbReference type="SAM" id="MobiDB-lite"/>
    </source>
</evidence>
<keyword evidence="3" id="KW-1185">Reference proteome</keyword>
<protein>
    <submittedName>
        <fullName evidence="2">Uncharacterized protein</fullName>
    </submittedName>
</protein>
<evidence type="ECO:0000313" key="2">
    <source>
        <dbReference type="EMBL" id="KAJ7190617.1"/>
    </source>
</evidence>